<sequence length="389" mass="46069">MKLIDDFNTIPSLCFLTGAQIVVTIWNRSDIKSSVAQAVNQTIDETASMSATIFARVQNIVRSIRRNITRLPLSIQQDMLFIVERIGHQMFSMSHYLKMSRNYSNGFLDFPMPYWTVYGTVDSKKTEYLIVRDNSRNVFFRYNIACHGCFEEIIKELFPLLTDEIKNDYLKTYRGRQLPSYWTCVLLGIPSKFVELVSLPYQYSPEQLAFRFTLAFASKSGIEYFLERLPREKNKYVLNKNGYAFIHEVCIPDISNISFFIPPRNKEHYGDALYFLLSKLKKEERMWFLQLYPRNLKCFLEYPFLGLFKRYAQIFINSLESTRVVELFQILYIIEVQSRQLFGLDIFNTLWQICPTSHKEFVRNHYNNAPEELRNLKLRMLERINRAES</sequence>
<proteinExistence type="predicted"/>
<name>A0A8X6QAZ3_NEPPI</name>
<dbReference type="AlphaFoldDB" id="A0A8X6QAZ3"/>
<protein>
    <submittedName>
        <fullName evidence="1">Uncharacterized protein</fullName>
    </submittedName>
</protein>
<evidence type="ECO:0000313" key="2">
    <source>
        <dbReference type="Proteomes" id="UP000887013"/>
    </source>
</evidence>
<evidence type="ECO:0000313" key="1">
    <source>
        <dbReference type="EMBL" id="GFU08641.1"/>
    </source>
</evidence>
<reference evidence="1" key="1">
    <citation type="submission" date="2020-08" db="EMBL/GenBank/DDBJ databases">
        <title>Multicomponent nature underlies the extraordinary mechanical properties of spider dragline silk.</title>
        <authorList>
            <person name="Kono N."/>
            <person name="Nakamura H."/>
            <person name="Mori M."/>
            <person name="Yoshida Y."/>
            <person name="Ohtoshi R."/>
            <person name="Malay A.D."/>
            <person name="Moran D.A.P."/>
            <person name="Tomita M."/>
            <person name="Numata K."/>
            <person name="Arakawa K."/>
        </authorList>
    </citation>
    <scope>NUCLEOTIDE SEQUENCE</scope>
</reference>
<keyword evidence="2" id="KW-1185">Reference proteome</keyword>
<accession>A0A8X6QAZ3</accession>
<dbReference type="Proteomes" id="UP000887013">
    <property type="component" value="Unassembled WGS sequence"/>
</dbReference>
<comment type="caution">
    <text evidence="1">The sequence shown here is derived from an EMBL/GenBank/DDBJ whole genome shotgun (WGS) entry which is preliminary data.</text>
</comment>
<organism evidence="1 2">
    <name type="scientific">Nephila pilipes</name>
    <name type="common">Giant wood spider</name>
    <name type="synonym">Nephila maculata</name>
    <dbReference type="NCBI Taxonomy" id="299642"/>
    <lineage>
        <taxon>Eukaryota</taxon>
        <taxon>Metazoa</taxon>
        <taxon>Ecdysozoa</taxon>
        <taxon>Arthropoda</taxon>
        <taxon>Chelicerata</taxon>
        <taxon>Arachnida</taxon>
        <taxon>Araneae</taxon>
        <taxon>Araneomorphae</taxon>
        <taxon>Entelegynae</taxon>
        <taxon>Araneoidea</taxon>
        <taxon>Nephilidae</taxon>
        <taxon>Nephila</taxon>
    </lineage>
</organism>
<dbReference type="EMBL" id="BMAW01124596">
    <property type="protein sequence ID" value="GFU08641.1"/>
    <property type="molecule type" value="Genomic_DNA"/>
</dbReference>
<gene>
    <name evidence="1" type="ORF">NPIL_14731</name>
</gene>